<reference evidence="1" key="1">
    <citation type="journal article" date="2023" name="G3 (Bethesda)">
        <title>Whole genome assemblies of Zophobas morio and Tenebrio molitor.</title>
        <authorList>
            <person name="Kaur S."/>
            <person name="Stinson S.A."/>
            <person name="diCenzo G.C."/>
        </authorList>
    </citation>
    <scope>NUCLEOTIDE SEQUENCE</scope>
    <source>
        <strain evidence="1">QUZm001</strain>
    </source>
</reference>
<dbReference type="AlphaFoldDB" id="A0AA38HMA2"/>
<accession>A0AA38HMA2</accession>
<comment type="caution">
    <text evidence="1">The sequence shown here is derived from an EMBL/GenBank/DDBJ whole genome shotgun (WGS) entry which is preliminary data.</text>
</comment>
<keyword evidence="2" id="KW-1185">Reference proteome</keyword>
<dbReference type="EMBL" id="JALNTZ010000012">
    <property type="protein sequence ID" value="KAJ3639207.1"/>
    <property type="molecule type" value="Genomic_DNA"/>
</dbReference>
<protein>
    <recommendedName>
        <fullName evidence="3">Reverse transcriptase</fullName>
    </recommendedName>
</protein>
<dbReference type="Proteomes" id="UP001168821">
    <property type="component" value="Unassembled WGS sequence"/>
</dbReference>
<evidence type="ECO:0000313" key="2">
    <source>
        <dbReference type="Proteomes" id="UP001168821"/>
    </source>
</evidence>
<gene>
    <name evidence="1" type="ORF">Zmor_004076</name>
</gene>
<evidence type="ECO:0000313" key="1">
    <source>
        <dbReference type="EMBL" id="KAJ3639207.1"/>
    </source>
</evidence>
<proteinExistence type="predicted"/>
<name>A0AA38HMA2_9CUCU</name>
<evidence type="ECO:0008006" key="3">
    <source>
        <dbReference type="Google" id="ProtNLM"/>
    </source>
</evidence>
<sequence length="366" mass="43013">MDVVRDWAGGVNLTVSETKSVCMLLKGILSNTRPPWVRNGPRNLPYQKRTKYLGITVAERLNFLPHFQDVRLRLIKLTGQFKRVLRKKWGPSLRNIKTWWSGLFSAVALYGAEVWFREIEKGYIRRAVERCQRIVTYAILPVCRTVSTEAMQVLLGELPWRLQAIGRGILYEVKNYRDLPNNGYIGANELERLTNKQKKTKIFEKLHQVWTDDWRDTTNGRVTYLFAPDPRKIKTLTHYAPTMEEVFILTSHGSMNAYLYGRNLRDTPECDCGAPNENWQHILNECPLYDELRTWDPTEPLINFLNYSTLYLKLKTYCANVFELRKMRGIDNASTKYLYFIRNTLFYLINIYKSSYPYLHPNLFPT</sequence>
<organism evidence="1 2">
    <name type="scientific">Zophobas morio</name>
    <dbReference type="NCBI Taxonomy" id="2755281"/>
    <lineage>
        <taxon>Eukaryota</taxon>
        <taxon>Metazoa</taxon>
        <taxon>Ecdysozoa</taxon>
        <taxon>Arthropoda</taxon>
        <taxon>Hexapoda</taxon>
        <taxon>Insecta</taxon>
        <taxon>Pterygota</taxon>
        <taxon>Neoptera</taxon>
        <taxon>Endopterygota</taxon>
        <taxon>Coleoptera</taxon>
        <taxon>Polyphaga</taxon>
        <taxon>Cucujiformia</taxon>
        <taxon>Tenebrionidae</taxon>
        <taxon>Zophobas</taxon>
    </lineage>
</organism>